<protein>
    <submittedName>
        <fullName evidence="1">Uncharacterized protein</fullName>
    </submittedName>
</protein>
<organism evidence="1">
    <name type="scientific">Podoviridae sp. ctFbF42</name>
    <dbReference type="NCBI Taxonomy" id="2825233"/>
    <lineage>
        <taxon>Viruses</taxon>
        <taxon>Duplodnaviria</taxon>
        <taxon>Heunggongvirae</taxon>
        <taxon>Uroviricota</taxon>
        <taxon>Caudoviricetes</taxon>
    </lineage>
</organism>
<name>A0A8S5PWJ2_9CAUD</name>
<dbReference type="EMBL" id="BK015529">
    <property type="protein sequence ID" value="DAE11250.1"/>
    <property type="molecule type" value="Genomic_DNA"/>
</dbReference>
<reference evidence="1" key="1">
    <citation type="journal article" date="2021" name="Proc. Natl. Acad. Sci. U.S.A.">
        <title>A Catalog of Tens of Thousands of Viruses from Human Metagenomes Reveals Hidden Associations with Chronic Diseases.</title>
        <authorList>
            <person name="Tisza M.J."/>
            <person name="Buck C.B."/>
        </authorList>
    </citation>
    <scope>NUCLEOTIDE SEQUENCE</scope>
    <source>
        <strain evidence="1">CtFbF42</strain>
    </source>
</reference>
<sequence>MSVSDWSATADENTTIDGIDIAEHCPAKNMNNAIRAVMADLAADINAAYAALEEEYKANGGTL</sequence>
<evidence type="ECO:0000313" key="1">
    <source>
        <dbReference type="EMBL" id="DAE11250.1"/>
    </source>
</evidence>
<proteinExistence type="predicted"/>
<accession>A0A8S5PWJ2</accession>